<organism evidence="2 3">
    <name type="scientific">Armillaria gallica</name>
    <name type="common">Bulbous honey fungus</name>
    <name type="synonym">Armillaria bulbosa</name>
    <dbReference type="NCBI Taxonomy" id="47427"/>
    <lineage>
        <taxon>Eukaryota</taxon>
        <taxon>Fungi</taxon>
        <taxon>Dikarya</taxon>
        <taxon>Basidiomycota</taxon>
        <taxon>Agaricomycotina</taxon>
        <taxon>Agaricomycetes</taxon>
        <taxon>Agaricomycetidae</taxon>
        <taxon>Agaricales</taxon>
        <taxon>Marasmiineae</taxon>
        <taxon>Physalacriaceae</taxon>
        <taxon>Armillaria</taxon>
    </lineage>
</organism>
<dbReference type="AlphaFoldDB" id="A0A2H3CKZ2"/>
<dbReference type="Proteomes" id="UP000217790">
    <property type="component" value="Unassembled WGS sequence"/>
</dbReference>
<evidence type="ECO:0000313" key="2">
    <source>
        <dbReference type="EMBL" id="PBK79852.1"/>
    </source>
</evidence>
<evidence type="ECO:0000256" key="1">
    <source>
        <dbReference type="SAM" id="MobiDB-lite"/>
    </source>
</evidence>
<name>A0A2H3CKZ2_ARMGA</name>
<dbReference type="OrthoDB" id="3055171at2759"/>
<feature type="region of interest" description="Disordered" evidence="1">
    <location>
        <begin position="325"/>
        <end position="356"/>
    </location>
</feature>
<keyword evidence="3" id="KW-1185">Reference proteome</keyword>
<dbReference type="OMA" id="RDEYDMY"/>
<gene>
    <name evidence="2" type="ORF">ARMGADRAFT_1092721</name>
</gene>
<accession>A0A2H3CKZ2</accession>
<feature type="compositionally biased region" description="Acidic residues" evidence="1">
    <location>
        <begin position="336"/>
        <end position="350"/>
    </location>
</feature>
<dbReference type="EMBL" id="KZ293758">
    <property type="protein sequence ID" value="PBK79852.1"/>
    <property type="molecule type" value="Genomic_DNA"/>
</dbReference>
<proteinExistence type="predicted"/>
<evidence type="ECO:0000313" key="3">
    <source>
        <dbReference type="Proteomes" id="UP000217790"/>
    </source>
</evidence>
<protein>
    <submittedName>
        <fullName evidence="2">Uncharacterized protein</fullName>
    </submittedName>
</protein>
<reference evidence="3" key="1">
    <citation type="journal article" date="2017" name="Nat. Ecol. Evol.">
        <title>Genome expansion and lineage-specific genetic innovations in the forest pathogenic fungi Armillaria.</title>
        <authorList>
            <person name="Sipos G."/>
            <person name="Prasanna A.N."/>
            <person name="Walter M.C."/>
            <person name="O'Connor E."/>
            <person name="Balint B."/>
            <person name="Krizsan K."/>
            <person name="Kiss B."/>
            <person name="Hess J."/>
            <person name="Varga T."/>
            <person name="Slot J."/>
            <person name="Riley R."/>
            <person name="Boka B."/>
            <person name="Rigling D."/>
            <person name="Barry K."/>
            <person name="Lee J."/>
            <person name="Mihaltcheva S."/>
            <person name="LaButti K."/>
            <person name="Lipzen A."/>
            <person name="Waldron R."/>
            <person name="Moloney N.M."/>
            <person name="Sperisen C."/>
            <person name="Kredics L."/>
            <person name="Vagvoelgyi C."/>
            <person name="Patrignani A."/>
            <person name="Fitzpatrick D."/>
            <person name="Nagy I."/>
            <person name="Doyle S."/>
            <person name="Anderson J.B."/>
            <person name="Grigoriev I.V."/>
            <person name="Gueldener U."/>
            <person name="Muensterkoetter M."/>
            <person name="Nagy L.G."/>
        </authorList>
    </citation>
    <scope>NUCLEOTIDE SEQUENCE [LARGE SCALE GENOMIC DNA]</scope>
    <source>
        <strain evidence="3">Ar21-2</strain>
    </source>
</reference>
<dbReference type="InParanoid" id="A0A2H3CKZ2"/>
<sequence length="661" mass="73982">MSKSKRRNQRQAGPSVVSAISEDTLPGEDVLKFLFDYRPKFTKLPGFKGSEGTRDPAQYDMHLHSHLILKDVIFFPDMLDQLVGVVDSKLCPSTSGSTKKLPRVAESDDLHPRMVQKQMLDNSAFTIGHESDLQSQYPKLQKLSSLVASTLFAGLDRWTNIFEFNNSPTSMTPCALADGYLSFDKAAMAKAGLSNDLDQDIQLVIEKDLEDFLFWELKSMNAGSEGVMRAISHLAGSKFPWVRCPTSQSCDAQFCKKPDNRFQFTVTGHPTGEDGDIFEDASDVESGVSNGSGVRFDKSKIDFSTASVLDTSGWKFKCVERKTQKGTKKRRKSGDGSDEVEGDDIEDDGGANDRLPFNEGDFKKALKIIQQVWAEAVNVDATFMVLNAGSREFIGIRDRRLQRLYLSPLIDLDDPRSLPAGYFKIHTGLLIAALRDAIQRAKRLKQLMTLSQLPKLYTFKYDGAEPYQDKEIHITKMARLSESTTTANEANKMLQGRTDSKPKNFSSENELTSEELQLFQQLREAGSLKISWNTYIDHLGTPGSMTVTRSNASPPNDIEMEVHVMGHYPKSAQSYYCYADNGETAVRGIVIKFNQGAHEITALRDEYDMYTKLSEVVSIAKSLGIPEHFGLFERNDYTFFVLLDSGDPFSMKFGNRTPKDI</sequence>